<feature type="domain" description="DUF7282" evidence="2">
    <location>
        <begin position="40"/>
        <end position="139"/>
    </location>
</feature>
<dbReference type="RefSeq" id="WP_036481265.1">
    <property type="nucleotide sequence ID" value="NZ_JMQM01000001.1"/>
</dbReference>
<dbReference type="Pfam" id="PF23951">
    <property type="entry name" value="DUF7282"/>
    <property type="match status" value="1"/>
</dbReference>
<dbReference type="EMBL" id="JMQM01000001">
    <property type="protein sequence ID" value="KFB10442.1"/>
    <property type="molecule type" value="Genomic_DNA"/>
</dbReference>
<dbReference type="PATRIC" id="fig|472175.3.peg.1488"/>
<dbReference type="AlphaFoldDB" id="A0A084UBV6"/>
<reference evidence="3 4" key="1">
    <citation type="submission" date="2014-05" db="EMBL/GenBank/DDBJ databases">
        <title>Draft Genome Sequence of Nitratireductor basaltis Strain UMTGB225, A Marine Bacterium Isolated from Green Barrel Tunicate.</title>
        <authorList>
            <person name="Gan H.Y."/>
        </authorList>
    </citation>
    <scope>NUCLEOTIDE SEQUENCE [LARGE SCALE GENOMIC DNA]</scope>
    <source>
        <strain evidence="3 4">UMTGB225</strain>
    </source>
</reference>
<sequence length="145" mass="15123">MKYLLMTAASAVFLAGSAFAQTSPDTDTNDNNMTDMMPGIDVSNAMIDGNKITGVTVTSNQPAYVVIHNEGEGAPPASLGHMRVEPGETSDLSIEADGELDPASGITLMLHYETNDNNTYDFGPGSTDVDTPAMGADGPINVPLQ</sequence>
<name>A0A084UBV6_9HYPH</name>
<evidence type="ECO:0000256" key="1">
    <source>
        <dbReference type="SAM" id="SignalP"/>
    </source>
</evidence>
<dbReference type="Proteomes" id="UP000053675">
    <property type="component" value="Unassembled WGS sequence"/>
</dbReference>
<evidence type="ECO:0000313" key="3">
    <source>
        <dbReference type="EMBL" id="KFB10442.1"/>
    </source>
</evidence>
<organism evidence="3 4">
    <name type="scientific">Nitratireductor basaltis</name>
    <dbReference type="NCBI Taxonomy" id="472175"/>
    <lineage>
        <taxon>Bacteria</taxon>
        <taxon>Pseudomonadati</taxon>
        <taxon>Pseudomonadota</taxon>
        <taxon>Alphaproteobacteria</taxon>
        <taxon>Hyphomicrobiales</taxon>
        <taxon>Phyllobacteriaceae</taxon>
        <taxon>Nitratireductor</taxon>
    </lineage>
</organism>
<evidence type="ECO:0000313" key="4">
    <source>
        <dbReference type="Proteomes" id="UP000053675"/>
    </source>
</evidence>
<evidence type="ECO:0000259" key="2">
    <source>
        <dbReference type="Pfam" id="PF23951"/>
    </source>
</evidence>
<feature type="chain" id="PRO_5001783334" description="DUF7282 domain-containing protein" evidence="1">
    <location>
        <begin position="21"/>
        <end position="145"/>
    </location>
</feature>
<keyword evidence="4" id="KW-1185">Reference proteome</keyword>
<keyword evidence="1" id="KW-0732">Signal</keyword>
<dbReference type="InterPro" id="IPR055706">
    <property type="entry name" value="Slg1/2_DUF7282"/>
</dbReference>
<protein>
    <recommendedName>
        <fullName evidence="2">DUF7282 domain-containing protein</fullName>
    </recommendedName>
</protein>
<dbReference type="eggNOG" id="ENOG50336CB">
    <property type="taxonomic scope" value="Bacteria"/>
</dbReference>
<feature type="signal peptide" evidence="1">
    <location>
        <begin position="1"/>
        <end position="20"/>
    </location>
</feature>
<comment type="caution">
    <text evidence="3">The sequence shown here is derived from an EMBL/GenBank/DDBJ whole genome shotgun (WGS) entry which is preliminary data.</text>
</comment>
<proteinExistence type="predicted"/>
<dbReference type="OrthoDB" id="7605232at2"/>
<accession>A0A084UBV6</accession>
<gene>
    <name evidence="3" type="ORF">EL18_01477</name>
</gene>